<dbReference type="Gene3D" id="1.10.357.20">
    <property type="entry name" value="SLC41 divalent cation transporters, integral membrane domain"/>
    <property type="match status" value="1"/>
</dbReference>
<evidence type="ECO:0000313" key="11">
    <source>
        <dbReference type="EMBL" id="CAG9290169.1"/>
    </source>
</evidence>
<organism evidence="11">
    <name type="scientific">Phaeodactylum tricornutum</name>
    <name type="common">Diatom</name>
    <dbReference type="NCBI Taxonomy" id="2850"/>
    <lineage>
        <taxon>Eukaryota</taxon>
        <taxon>Sar</taxon>
        <taxon>Stramenopiles</taxon>
        <taxon>Ochrophyta</taxon>
        <taxon>Bacillariophyta</taxon>
        <taxon>Bacillariophyceae</taxon>
        <taxon>Bacillariophycidae</taxon>
        <taxon>Naviculales</taxon>
        <taxon>Phaeodactylaceae</taxon>
        <taxon>Phaeodactylum</taxon>
    </lineage>
</organism>
<evidence type="ECO:0000256" key="5">
    <source>
        <dbReference type="ARBA" id="ARBA00022842"/>
    </source>
</evidence>
<feature type="transmembrane region" description="Helical" evidence="9">
    <location>
        <begin position="880"/>
        <end position="897"/>
    </location>
</feature>
<feature type="transmembrane region" description="Helical" evidence="9">
    <location>
        <begin position="757"/>
        <end position="776"/>
    </location>
</feature>
<evidence type="ECO:0000256" key="9">
    <source>
        <dbReference type="SAM" id="Phobius"/>
    </source>
</evidence>
<sequence length="911" mass="98294">MSASDEEDRKPAAIEHHSFVEDDEDNWSRRVENDETATGHLLHAEDSYLRMESPRQEICYDPSPLAAVLPPSQPELTMKEKLVLRERQRRIETERARLKQQFALRHHSASETSSVEEDDDHHGDTAGGRSATMAAFQENGSVAGTLGEESTIAHPDEETAALEKLGFNMERFLRNSDNFKPQAESNNSLLPLAETEGGVVMERFLSNPVVVEADDGDRESTSGHDDTEGLTTDVQRSVSFDVDASHPNGDGVIPTSMSAFPDGANVSLQAESHIDAQRRHMITSATLTGIPSAPRSMDAEVASDGNLTDVHSQTSSTRTADEFRVMRLTEADMREMEAIDEVSIGNAPPSEREEELLSEVGELADFRGGFAGAAGNYSQGTRTTAMESASLISGGIPSDKQASEDHTRDHSQEHREHYEVVDTQATEIADKHSLDGMTPGSMSSHLMVSPGASAAGSTLAQPSNAGVLDESIDGTMARLSVQPKFDDKDVSSDMASVPASLRNSADDLTAHAGNESILNRRVRPGMPGLKPAPQNLEANRKESSTSVNAASGPPIVVDDFDYDINAPETPRSTNDEMQDSFLNSPDGPPLWTLEENMIVSPVQQSRSGSTPVDSLPASQIYGSMTTGRAIPAQNGSAEESAPLLSVPPEIITMRERSEMSSLQNVAAHVKHQTSLSSSQNDHTRHESVFETLRAEEEHVKEEEQTESELYNTSNVLARAFPERLMALIVTLILEIPVLLMISGGSDNLCFLIGRRRYHLLVGFIPLTSAISGNVGLQSSTLTTRAISHFHVTESSFIPWLMREIGAAACLGCGMGIIMGIIAFVASEMDLAFGVTIFIAQIISILTAGLTGTLAPLLFSFIFRKDSGKWGGPLETAVQDIVGSFAMIVISFHLLAFLGPGEIDAGDTCGSQ</sequence>
<dbReference type="Pfam" id="PF01769">
    <property type="entry name" value="MgtE"/>
    <property type="match status" value="1"/>
</dbReference>
<gene>
    <name evidence="11" type="ORF">PTTT1_LOCUS43952</name>
</gene>
<evidence type="ECO:0000256" key="8">
    <source>
        <dbReference type="SAM" id="MobiDB-lite"/>
    </source>
</evidence>
<protein>
    <recommendedName>
        <fullName evidence="10">SLC41A/MgtE integral membrane domain-containing protein</fullName>
    </recommendedName>
</protein>
<comment type="similarity">
    <text evidence="2">Belongs to the SLC41A transporter family.</text>
</comment>
<feature type="transmembrane region" description="Helical" evidence="9">
    <location>
        <begin position="724"/>
        <end position="745"/>
    </location>
</feature>
<evidence type="ECO:0000256" key="6">
    <source>
        <dbReference type="ARBA" id="ARBA00022989"/>
    </source>
</evidence>
<evidence type="ECO:0000259" key="10">
    <source>
        <dbReference type="Pfam" id="PF01769"/>
    </source>
</evidence>
<feature type="transmembrane region" description="Helical" evidence="9">
    <location>
        <begin position="837"/>
        <end position="860"/>
    </location>
</feature>
<dbReference type="PANTHER" id="PTHR41394:SF5">
    <property type="entry name" value="SLC41A_MGTE INTEGRAL MEMBRANE DOMAIN-CONTAINING PROTEIN"/>
    <property type="match status" value="1"/>
</dbReference>
<dbReference type="AlphaFoldDB" id="A0A8J9X762"/>
<feature type="compositionally biased region" description="Basic and acidic residues" evidence="8">
    <location>
        <begin position="7"/>
        <end position="28"/>
    </location>
</feature>
<keyword evidence="5" id="KW-0460">Magnesium</keyword>
<feature type="region of interest" description="Disordered" evidence="8">
    <location>
        <begin position="393"/>
        <end position="420"/>
    </location>
</feature>
<dbReference type="InterPro" id="IPR036739">
    <property type="entry name" value="SLC41_membr_dom_sf"/>
</dbReference>
<feature type="region of interest" description="Disordered" evidence="8">
    <location>
        <begin position="433"/>
        <end position="462"/>
    </location>
</feature>
<keyword evidence="4 9" id="KW-0812">Transmembrane</keyword>
<dbReference type="InterPro" id="IPR006667">
    <property type="entry name" value="SLC41_membr_dom"/>
</dbReference>
<evidence type="ECO:0000256" key="2">
    <source>
        <dbReference type="ARBA" id="ARBA00009749"/>
    </source>
</evidence>
<feature type="compositionally biased region" description="Basic and acidic residues" evidence="8">
    <location>
        <begin position="401"/>
        <end position="420"/>
    </location>
</feature>
<keyword evidence="7 9" id="KW-0472">Membrane</keyword>
<feature type="domain" description="SLC41A/MgtE integral membrane" evidence="10">
    <location>
        <begin position="764"/>
        <end position="888"/>
    </location>
</feature>
<feature type="region of interest" description="Disordered" evidence="8">
    <location>
        <begin position="100"/>
        <end position="128"/>
    </location>
</feature>
<proteinExistence type="inferred from homology"/>
<name>A0A8J9X762_PHATR</name>
<evidence type="ECO:0000256" key="4">
    <source>
        <dbReference type="ARBA" id="ARBA00022692"/>
    </source>
</evidence>
<dbReference type="EMBL" id="OU594946">
    <property type="protein sequence ID" value="CAG9290169.1"/>
    <property type="molecule type" value="Genomic_DNA"/>
</dbReference>
<evidence type="ECO:0000256" key="7">
    <source>
        <dbReference type="ARBA" id="ARBA00023136"/>
    </source>
</evidence>
<keyword evidence="3" id="KW-0813">Transport</keyword>
<dbReference type="SUPFAM" id="SSF161093">
    <property type="entry name" value="MgtE membrane domain-like"/>
    <property type="match status" value="1"/>
</dbReference>
<dbReference type="Proteomes" id="UP000836788">
    <property type="component" value="Chromosome 5"/>
</dbReference>
<feature type="transmembrane region" description="Helical" evidence="9">
    <location>
        <begin position="804"/>
        <end position="825"/>
    </location>
</feature>
<dbReference type="PANTHER" id="PTHR41394">
    <property type="entry name" value="MAGNESIUM TRANSPORTER MGTE"/>
    <property type="match status" value="1"/>
</dbReference>
<feature type="region of interest" description="Disordered" evidence="8">
    <location>
        <begin position="521"/>
        <end position="554"/>
    </location>
</feature>
<keyword evidence="6 9" id="KW-1133">Transmembrane helix</keyword>
<evidence type="ECO:0000256" key="3">
    <source>
        <dbReference type="ARBA" id="ARBA00022448"/>
    </source>
</evidence>
<comment type="subcellular location">
    <subcellularLocation>
        <location evidence="1">Membrane</location>
        <topology evidence="1">Multi-pass membrane protein</topology>
    </subcellularLocation>
</comment>
<dbReference type="GO" id="GO:0008324">
    <property type="term" value="F:monoatomic cation transmembrane transporter activity"/>
    <property type="evidence" value="ECO:0007669"/>
    <property type="project" value="InterPro"/>
</dbReference>
<accession>A0A8J9X762</accession>
<evidence type="ECO:0000256" key="1">
    <source>
        <dbReference type="ARBA" id="ARBA00004141"/>
    </source>
</evidence>
<reference evidence="11" key="1">
    <citation type="submission" date="2022-02" db="EMBL/GenBank/DDBJ databases">
        <authorList>
            <person name="Giguere J D."/>
        </authorList>
    </citation>
    <scope>NUCLEOTIDE SEQUENCE</scope>
    <source>
        <strain evidence="11">CCAP 1055/1</strain>
    </source>
</reference>
<feature type="region of interest" description="Disordered" evidence="8">
    <location>
        <begin position="1"/>
        <end position="28"/>
    </location>
</feature>
<dbReference type="GO" id="GO:0016020">
    <property type="term" value="C:membrane"/>
    <property type="evidence" value="ECO:0007669"/>
    <property type="project" value="UniProtKB-SubCell"/>
</dbReference>